<evidence type="ECO:0000313" key="2">
    <source>
        <dbReference type="EMBL" id="GII49282.1"/>
    </source>
</evidence>
<keyword evidence="3" id="KW-1185">Reference proteome</keyword>
<proteinExistence type="predicted"/>
<dbReference type="Proteomes" id="UP000644610">
    <property type="component" value="Unassembled WGS sequence"/>
</dbReference>
<organism evidence="2 3">
    <name type="scientific">Planotetraspora silvatica</name>
    <dbReference type="NCBI Taxonomy" id="234614"/>
    <lineage>
        <taxon>Bacteria</taxon>
        <taxon>Bacillati</taxon>
        <taxon>Actinomycetota</taxon>
        <taxon>Actinomycetes</taxon>
        <taxon>Streptosporangiales</taxon>
        <taxon>Streptosporangiaceae</taxon>
        <taxon>Planotetraspora</taxon>
    </lineage>
</organism>
<name>A0A8J3XP43_9ACTN</name>
<evidence type="ECO:0000313" key="3">
    <source>
        <dbReference type="Proteomes" id="UP000644610"/>
    </source>
</evidence>
<protein>
    <submittedName>
        <fullName evidence="2">Lipoprotein</fullName>
    </submittedName>
</protein>
<evidence type="ECO:0000256" key="1">
    <source>
        <dbReference type="SAM" id="SignalP"/>
    </source>
</evidence>
<accession>A0A8J3XP43</accession>
<comment type="caution">
    <text evidence="2">The sequence shown here is derived from an EMBL/GenBank/DDBJ whole genome shotgun (WGS) entry which is preliminary data.</text>
</comment>
<dbReference type="EMBL" id="BOOQ01000040">
    <property type="protein sequence ID" value="GII49282.1"/>
    <property type="molecule type" value="Genomic_DNA"/>
</dbReference>
<dbReference type="RefSeq" id="WP_203978777.1">
    <property type="nucleotide sequence ID" value="NZ_BAAAKY010000077.1"/>
</dbReference>
<dbReference type="PROSITE" id="PS51257">
    <property type="entry name" value="PROKAR_LIPOPROTEIN"/>
    <property type="match status" value="1"/>
</dbReference>
<keyword evidence="1" id="KW-0732">Signal</keyword>
<feature type="chain" id="PRO_5039124084" evidence="1">
    <location>
        <begin position="25"/>
        <end position="222"/>
    </location>
</feature>
<gene>
    <name evidence="2" type="ORF">Psi02_57060</name>
</gene>
<dbReference type="AlphaFoldDB" id="A0A8J3XP43"/>
<keyword evidence="2" id="KW-0449">Lipoprotein</keyword>
<feature type="signal peptide" evidence="1">
    <location>
        <begin position="1"/>
        <end position="24"/>
    </location>
</feature>
<reference evidence="2" key="1">
    <citation type="submission" date="2021-01" db="EMBL/GenBank/DDBJ databases">
        <title>Whole genome shotgun sequence of Planotetraspora silvatica NBRC 100141.</title>
        <authorList>
            <person name="Komaki H."/>
            <person name="Tamura T."/>
        </authorList>
    </citation>
    <scope>NUCLEOTIDE SEQUENCE</scope>
    <source>
        <strain evidence="2">NBRC 100141</strain>
    </source>
</reference>
<sequence length="222" mass="23415">MNRSSLPIAVALALSGGMLLTACGGGGSDDGDKIQPPATTAAAPTITAATPAPTATQAAAANAPKFDLPSDITADFKGFDSDPKNKAVLQDASYAAKAVLELEARTNTKVTPNFARFFTGERGAAYADSLISQGKDGNVITGTYHYYKPVVKSVAGGNLSVRYCEDQRKAYAKNVKTGKVNVTTPSLSDFRLWTLLMTKSSTGEWQVFDHTWVKGAKQCEVV</sequence>